<evidence type="ECO:0000313" key="2">
    <source>
        <dbReference type="EMBL" id="MBT1706370.1"/>
    </source>
</evidence>
<keyword evidence="3" id="KW-1185">Reference proteome</keyword>
<reference evidence="2 3" key="1">
    <citation type="submission" date="2021-05" db="EMBL/GenBank/DDBJ databases">
        <title>A Polyphasic approach of four new species of the genus Ohtaekwangia: Ohtaekwangia histidinii sp. nov., Ohtaekwangia cretensis sp. nov., Ohtaekwangia indiensis sp. nov., Ohtaekwangia reichenbachii sp. nov. from diverse environment.</title>
        <authorList>
            <person name="Octaviana S."/>
        </authorList>
    </citation>
    <scope>NUCLEOTIDE SEQUENCE [LARGE SCALE GENOMIC DNA]</scope>
    <source>
        <strain evidence="2 3">PWU20</strain>
    </source>
</reference>
<feature type="region of interest" description="Disordered" evidence="1">
    <location>
        <begin position="491"/>
        <end position="511"/>
    </location>
</feature>
<organism evidence="2 3">
    <name type="scientific">Chryseosolibacter indicus</name>
    <dbReference type="NCBI Taxonomy" id="2782351"/>
    <lineage>
        <taxon>Bacteria</taxon>
        <taxon>Pseudomonadati</taxon>
        <taxon>Bacteroidota</taxon>
        <taxon>Cytophagia</taxon>
        <taxon>Cytophagales</taxon>
        <taxon>Chryseotaleaceae</taxon>
        <taxon>Chryseosolibacter</taxon>
    </lineage>
</organism>
<protein>
    <submittedName>
        <fullName evidence="2">Uncharacterized protein</fullName>
    </submittedName>
</protein>
<evidence type="ECO:0000313" key="3">
    <source>
        <dbReference type="Proteomes" id="UP000772618"/>
    </source>
</evidence>
<feature type="non-terminal residue" evidence="2">
    <location>
        <position position="1"/>
    </location>
</feature>
<dbReference type="EMBL" id="JAHESD010000104">
    <property type="protein sequence ID" value="MBT1706370.1"/>
    <property type="molecule type" value="Genomic_DNA"/>
</dbReference>
<name>A0ABS5VZT1_9BACT</name>
<feature type="compositionally biased region" description="Basic and acidic residues" evidence="1">
    <location>
        <begin position="491"/>
        <end position="503"/>
    </location>
</feature>
<comment type="caution">
    <text evidence="2">The sequence shown here is derived from an EMBL/GenBank/DDBJ whole genome shotgun (WGS) entry which is preliminary data.</text>
</comment>
<evidence type="ECO:0000256" key="1">
    <source>
        <dbReference type="SAM" id="MobiDB-lite"/>
    </source>
</evidence>
<sequence length="1479" mass="163309">VETYETKGSRAGKKNSEVKRIGGVAGSGNISLAGSSYGVFSFNDFSKPAIVHDYNGKSYNVQIGLQGNLNPFPAGSTANISGSYSYQENVGAQTVSGYGYLYSSDAGAVSNSVMDYHVEKETDFNKRDIFLGVPFNDADNFTVTGEGIGGGFRLYNKRSGHFGPRQVKSKTSILNVGAEAGTGWTFGPGVDIGKGEQNMTMEDWKRDLSSFESRTNKDIDEPVFFRFNNDLGGEWGYNHNDKPFQASITSPNFLSTKRDPSLPSSSFSYNNGERSGRSSYIAYNTNEEMIDPSNANKPSFIAFNKNEYINALSGRGSLDEETKALIGELAVFNESGMRYLYALPVYSKNEKSLSYSVTKVVASNIDNNYIAYPTKQNIVDGKVKVGQEQDSKYASTFLLTEISSPDFVDMTGNGATPDDNGSYTRFNYQKTTSTDWYNWRAPYRGVVYNKNSHSNPKDDQGSYSEGEKELYFLESIETKTHVAIFRISNRDDSREAPDKDDAMNKVAGSPGSVSVKKLDRIDLYSINDCGRDSRGYPVVNAGVKPIKSTIFKYCYSLSPGLPNSVDGKLTLERVHFEYNGVTTTKISPYLFNYSYPDYSKYPSKYKSGPEDVTANYSSLTEDEQNPGYSPFHSDAWGNYQANGEERFSNMRNWLDQTIGSNIHGFDPAAWHLKVIQLPSGGEIHVQYEQDDYAYVQDQEAHVMASLQNDPAHFERFIVNTSSIGVISLADKNRIKELIQKRYIANGNKMYFKFLYRLVENPENGQPSITLNDCNADFITGYATVTKCDIDASGNLYVELASTKNNKLPFEVCKEFVKTQRLGMLDPFGNCVPGMNDANNGNEKDKAIAIVRQLYGMARGMIAPSSICQKLSSANSYLRIPTALAKKGGGVRVKRLLMFDKGVNGVPVLFGNEYLYQTIDDGHIITSGVATNEPQTIREENILVGFVGRKGQGLWSKIIAGKDKKQSEGPIGESILPAPSVGYSRVIVKNIHSGKTNPGFSINEFYTAKDFPITLAHPNNQGTMTSINAPTPDKKLLYGVLVNIIKDKSWATQGFSFILNSMHGQVKNKSSYSGPQDDVIALTKSTLIAKTSYEFYKPGEKVPVVNSLFGDITLKNPGREVDITFAQKKVEESSYDANVEGDLEIAIIYAFIPFILVYPTAMPSVSITEGSLHTHATSKVVRYPAIVKRTTVYQDGILHTQENVGFDQWTGRPVIVRSSDEFKGAYLAQNVPASWEYPNYTAKYVTEGKLFKSSEMAGQSLNFVYTAQNTSDAHLTFAGDVGCNTLAQLTTGDVLDLGKNYLFQVKSIDYSRDHAELVRVTGSAPGNPSSITEVRIVRSGRTNKLTESAGDITFHHQNENSISAATVRKPDSERYVSKASSSNQNIARGDGSLFVEHLNHAYSNQSNPDALMLPGPYEHMNLVQFVDKLPEGCSADLMDATVKNVNIHFKTNDGNVKLELGTFEVQCGSEWVLIKMPIPF</sequence>
<accession>A0ABS5VZT1</accession>
<gene>
    <name evidence="2" type="ORF">KK060_24040</name>
</gene>
<dbReference type="Proteomes" id="UP000772618">
    <property type="component" value="Unassembled WGS sequence"/>
</dbReference>
<proteinExistence type="predicted"/>